<comment type="caution">
    <text evidence="1">The sequence shown here is derived from an EMBL/GenBank/DDBJ whole genome shotgun (WGS) entry which is preliminary data.</text>
</comment>
<sequence>DFMEVVQAISQDGRGSPAGSALVQKMRQMLALEWEVEL</sequence>
<gene>
    <name evidence="1" type="ORF">L195_g063047</name>
</gene>
<dbReference type="AlphaFoldDB" id="A0A2K3KJH3"/>
<reference evidence="1 2" key="2">
    <citation type="journal article" date="2017" name="Front. Plant Sci.">
        <title>Gene Classification and Mining of Molecular Markers Useful in Red Clover (Trifolium pratense) Breeding.</title>
        <authorList>
            <person name="Istvanek J."/>
            <person name="Dluhosova J."/>
            <person name="Dluhos P."/>
            <person name="Patkova L."/>
            <person name="Nedelnik J."/>
            <person name="Repkova J."/>
        </authorList>
    </citation>
    <scope>NUCLEOTIDE SEQUENCE [LARGE SCALE GENOMIC DNA]</scope>
    <source>
        <strain evidence="2">cv. Tatra</strain>
        <tissue evidence="1">Young leaves</tissue>
    </source>
</reference>
<accession>A0A2K3KJH3</accession>
<proteinExistence type="predicted"/>
<dbReference type="Proteomes" id="UP000236291">
    <property type="component" value="Unassembled WGS sequence"/>
</dbReference>
<feature type="non-terminal residue" evidence="1">
    <location>
        <position position="1"/>
    </location>
</feature>
<dbReference type="EMBL" id="ASHM01193482">
    <property type="protein sequence ID" value="PNX66426.1"/>
    <property type="molecule type" value="Genomic_DNA"/>
</dbReference>
<organism evidence="1 2">
    <name type="scientific">Trifolium pratense</name>
    <name type="common">Red clover</name>
    <dbReference type="NCBI Taxonomy" id="57577"/>
    <lineage>
        <taxon>Eukaryota</taxon>
        <taxon>Viridiplantae</taxon>
        <taxon>Streptophyta</taxon>
        <taxon>Embryophyta</taxon>
        <taxon>Tracheophyta</taxon>
        <taxon>Spermatophyta</taxon>
        <taxon>Magnoliopsida</taxon>
        <taxon>eudicotyledons</taxon>
        <taxon>Gunneridae</taxon>
        <taxon>Pentapetalae</taxon>
        <taxon>rosids</taxon>
        <taxon>fabids</taxon>
        <taxon>Fabales</taxon>
        <taxon>Fabaceae</taxon>
        <taxon>Papilionoideae</taxon>
        <taxon>50 kb inversion clade</taxon>
        <taxon>NPAAA clade</taxon>
        <taxon>Hologalegina</taxon>
        <taxon>IRL clade</taxon>
        <taxon>Trifolieae</taxon>
        <taxon>Trifolium</taxon>
    </lineage>
</organism>
<protein>
    <submittedName>
        <fullName evidence="1">Uncharacterized protein</fullName>
    </submittedName>
</protein>
<evidence type="ECO:0000313" key="1">
    <source>
        <dbReference type="EMBL" id="PNX66426.1"/>
    </source>
</evidence>
<name>A0A2K3KJH3_TRIPR</name>
<reference evidence="1 2" key="1">
    <citation type="journal article" date="2014" name="Am. J. Bot.">
        <title>Genome assembly and annotation for red clover (Trifolium pratense; Fabaceae).</title>
        <authorList>
            <person name="Istvanek J."/>
            <person name="Jaros M."/>
            <person name="Krenek A."/>
            <person name="Repkova J."/>
        </authorList>
    </citation>
    <scope>NUCLEOTIDE SEQUENCE [LARGE SCALE GENOMIC DNA]</scope>
    <source>
        <strain evidence="2">cv. Tatra</strain>
        <tissue evidence="1">Young leaves</tissue>
    </source>
</reference>
<evidence type="ECO:0000313" key="2">
    <source>
        <dbReference type="Proteomes" id="UP000236291"/>
    </source>
</evidence>